<keyword evidence="1" id="KW-0472">Membrane</keyword>
<evidence type="ECO:0000313" key="2">
    <source>
        <dbReference type="EMBL" id="KHD05849.1"/>
    </source>
</evidence>
<keyword evidence="1" id="KW-1133">Transmembrane helix</keyword>
<accession>A0A0A6P693</accession>
<dbReference type="InterPro" id="IPR025291">
    <property type="entry name" value="DUF4153"/>
</dbReference>
<feature type="transmembrane region" description="Helical" evidence="1">
    <location>
        <begin position="29"/>
        <end position="48"/>
    </location>
</feature>
<feature type="transmembrane region" description="Helical" evidence="1">
    <location>
        <begin position="176"/>
        <end position="198"/>
    </location>
</feature>
<feature type="transmembrane region" description="Helical" evidence="1">
    <location>
        <begin position="106"/>
        <end position="124"/>
    </location>
</feature>
<feature type="transmembrane region" description="Helical" evidence="1">
    <location>
        <begin position="54"/>
        <end position="72"/>
    </location>
</feature>
<feature type="transmembrane region" description="Helical" evidence="1">
    <location>
        <begin position="79"/>
        <end position="100"/>
    </location>
</feature>
<gene>
    <name evidence="2" type="ORF">PN36_17860</name>
</gene>
<reference evidence="2 3" key="1">
    <citation type="journal article" date="2016" name="Front. Microbiol.">
        <title>Single-Cell (Meta-)Genomics of a Dimorphic Candidatus Thiomargarita nelsonii Reveals Genomic Plasticity.</title>
        <authorList>
            <person name="Flood B.E."/>
            <person name="Fliss P."/>
            <person name="Jones D.S."/>
            <person name="Dick G.J."/>
            <person name="Jain S."/>
            <person name="Kaster A.K."/>
            <person name="Winkel M."/>
            <person name="Mussmann M."/>
            <person name="Bailey J."/>
        </authorList>
    </citation>
    <scope>NUCLEOTIDE SEQUENCE [LARGE SCALE GENOMIC DNA]</scope>
    <source>
        <strain evidence="2">Hydrate Ridge</strain>
    </source>
</reference>
<evidence type="ECO:0000313" key="3">
    <source>
        <dbReference type="Proteomes" id="UP000030428"/>
    </source>
</evidence>
<organism evidence="2 3">
    <name type="scientific">Candidatus Thiomargarita nelsonii</name>
    <dbReference type="NCBI Taxonomy" id="1003181"/>
    <lineage>
        <taxon>Bacteria</taxon>
        <taxon>Pseudomonadati</taxon>
        <taxon>Pseudomonadota</taxon>
        <taxon>Gammaproteobacteria</taxon>
        <taxon>Thiotrichales</taxon>
        <taxon>Thiotrichaceae</taxon>
        <taxon>Thiomargarita</taxon>
    </lineage>
</organism>
<dbReference type="EMBL" id="JSZA02000069">
    <property type="protein sequence ID" value="KHD05849.1"/>
    <property type="molecule type" value="Genomic_DNA"/>
</dbReference>
<feature type="transmembrane region" description="Helical" evidence="1">
    <location>
        <begin position="310"/>
        <end position="332"/>
    </location>
</feature>
<dbReference type="Pfam" id="PF13687">
    <property type="entry name" value="DUF4153"/>
    <property type="match status" value="1"/>
</dbReference>
<feature type="transmembrane region" description="Helical" evidence="1">
    <location>
        <begin position="257"/>
        <end position="290"/>
    </location>
</feature>
<proteinExistence type="predicted"/>
<keyword evidence="3" id="KW-1185">Reference proteome</keyword>
<feature type="transmembrane region" description="Helical" evidence="1">
    <location>
        <begin position="218"/>
        <end position="237"/>
    </location>
</feature>
<protein>
    <submittedName>
        <fullName evidence="2">Uncharacterized protein</fullName>
    </submittedName>
</protein>
<dbReference type="Proteomes" id="UP000030428">
    <property type="component" value="Unassembled WGS sequence"/>
</dbReference>
<sequence>MDEQKISGEKITAVKYQPEIDGIEPFNQILTLVTLGTCLLIGVMGAFLFDGESWGLNMTLFGLLLIASLLLLRNIGQQPLTAVEYMLVASGLFFSVTLAWRDSLVLNSLSFLGILLTINLAFTLGTRQRLQELHVYETFEDLYSSSKYALISYYDLIDKDIQWKALQQRWGEFGRAMLKGLFISVPLIIIFGILFSASDARFENLINHLLDWGWDNEIVIQYILAFILCSWIAAAVLRGTVLKQGLSFKEEPLMPPVSWTLGSIEMVMILGALNILFLSFIAVQFTYFFGGDALVQSIQGPTYADYARRGFFQLVMVAALVITLLLLTHWLQSATQLEKRLYQILAAMMVVMTMIIEASAAHRMYLYTREYGLTESRFYTSVFMLWLFVLLIWFSLTVLREKRTRFSFGAILTGMIFIAILHFINPEARISQVNLARLQDGQRFDASYVSTLSADIVPTLLTVLPELPEKHRCHLWRQLLQFHSRTDNWRNFNLARAQARELLSSSSSPCQ</sequence>
<comment type="caution">
    <text evidence="2">The sequence shown here is derived from an EMBL/GenBank/DDBJ whole genome shotgun (WGS) entry which is preliminary data.</text>
</comment>
<feature type="transmembrane region" description="Helical" evidence="1">
    <location>
        <begin position="378"/>
        <end position="399"/>
    </location>
</feature>
<feature type="transmembrane region" description="Helical" evidence="1">
    <location>
        <begin position="406"/>
        <end position="424"/>
    </location>
</feature>
<feature type="transmembrane region" description="Helical" evidence="1">
    <location>
        <begin position="344"/>
        <end position="366"/>
    </location>
</feature>
<keyword evidence="1" id="KW-0812">Transmembrane</keyword>
<dbReference type="AlphaFoldDB" id="A0A0A6P693"/>
<name>A0A0A6P693_9GAMM</name>
<evidence type="ECO:0000256" key="1">
    <source>
        <dbReference type="SAM" id="Phobius"/>
    </source>
</evidence>